<evidence type="ECO:0000313" key="2">
    <source>
        <dbReference type="EMBL" id="KRX79241.1"/>
    </source>
</evidence>
<reference evidence="2 3" key="1">
    <citation type="submission" date="2015-01" db="EMBL/GenBank/DDBJ databases">
        <title>Evolution of Trichinella species and genotypes.</title>
        <authorList>
            <person name="Korhonen P.K."/>
            <person name="Edoardo P."/>
            <person name="Giuseppe L.R."/>
            <person name="Gasser R.B."/>
        </authorList>
    </citation>
    <scope>NUCLEOTIDE SEQUENCE [LARGE SCALE GENOMIC DNA]</scope>
    <source>
        <strain evidence="2">ISS141</strain>
    </source>
</reference>
<protein>
    <submittedName>
        <fullName evidence="2">Uncharacterized protein</fullName>
    </submittedName>
</protein>
<gene>
    <name evidence="2" type="ORF">T4E_11045</name>
</gene>
<feature type="region of interest" description="Disordered" evidence="1">
    <location>
        <begin position="69"/>
        <end position="96"/>
    </location>
</feature>
<dbReference type="AlphaFoldDB" id="A0A0V0WUA5"/>
<organism evidence="2 3">
    <name type="scientific">Trichinella pseudospiralis</name>
    <name type="common">Parasitic roundworm</name>
    <dbReference type="NCBI Taxonomy" id="6337"/>
    <lineage>
        <taxon>Eukaryota</taxon>
        <taxon>Metazoa</taxon>
        <taxon>Ecdysozoa</taxon>
        <taxon>Nematoda</taxon>
        <taxon>Enoplea</taxon>
        <taxon>Dorylaimia</taxon>
        <taxon>Trichinellida</taxon>
        <taxon>Trichinellidae</taxon>
        <taxon>Trichinella</taxon>
    </lineage>
</organism>
<proteinExistence type="predicted"/>
<sequence length="96" mass="10832">LKCCECQPSLWNQQQQQQLQLTNNSTGNNGNVSSPASALLDPELLVNEQKERALFENIIHNIVFVRNSRHRRHHGVQEEPVDLTLTSNNGSNNNSN</sequence>
<comment type="caution">
    <text evidence="2">The sequence shown here is derived from an EMBL/GenBank/DDBJ whole genome shotgun (WGS) entry which is preliminary data.</text>
</comment>
<name>A0A0V0WUA5_TRIPS</name>
<dbReference type="STRING" id="6337.A0A0V0WUA5"/>
<evidence type="ECO:0000256" key="1">
    <source>
        <dbReference type="SAM" id="MobiDB-lite"/>
    </source>
</evidence>
<feature type="compositionally biased region" description="Low complexity" evidence="1">
    <location>
        <begin position="87"/>
        <end position="96"/>
    </location>
</feature>
<feature type="non-terminal residue" evidence="2">
    <location>
        <position position="96"/>
    </location>
</feature>
<dbReference type="EMBL" id="JYDU01000849">
    <property type="protein sequence ID" value="KRX79241.1"/>
    <property type="molecule type" value="Genomic_DNA"/>
</dbReference>
<feature type="non-terminal residue" evidence="2">
    <location>
        <position position="1"/>
    </location>
</feature>
<evidence type="ECO:0000313" key="3">
    <source>
        <dbReference type="Proteomes" id="UP000054815"/>
    </source>
</evidence>
<dbReference type="Proteomes" id="UP000054815">
    <property type="component" value="Unassembled WGS sequence"/>
</dbReference>
<accession>A0A0V0WUA5</accession>